<feature type="coiled-coil region" evidence="1">
    <location>
        <begin position="957"/>
        <end position="1036"/>
    </location>
</feature>
<name>A0A426ZLN4_ENSVE</name>
<feature type="transmembrane region" description="Helical" evidence="3">
    <location>
        <begin position="1159"/>
        <end position="1179"/>
    </location>
</feature>
<feature type="coiled-coil region" evidence="1">
    <location>
        <begin position="330"/>
        <end position="360"/>
    </location>
</feature>
<evidence type="ECO:0000313" key="6">
    <source>
        <dbReference type="Proteomes" id="UP000287651"/>
    </source>
</evidence>
<evidence type="ECO:0000313" key="5">
    <source>
        <dbReference type="EMBL" id="RRT64824.1"/>
    </source>
</evidence>
<organism evidence="5 6">
    <name type="scientific">Ensete ventricosum</name>
    <name type="common">Abyssinian banana</name>
    <name type="synonym">Musa ensete</name>
    <dbReference type="NCBI Taxonomy" id="4639"/>
    <lineage>
        <taxon>Eukaryota</taxon>
        <taxon>Viridiplantae</taxon>
        <taxon>Streptophyta</taxon>
        <taxon>Embryophyta</taxon>
        <taxon>Tracheophyta</taxon>
        <taxon>Spermatophyta</taxon>
        <taxon>Magnoliopsida</taxon>
        <taxon>Liliopsida</taxon>
        <taxon>Zingiberales</taxon>
        <taxon>Musaceae</taxon>
        <taxon>Ensete</taxon>
    </lineage>
</organism>
<keyword evidence="1" id="KW-0175">Coiled coil</keyword>
<feature type="compositionally biased region" description="Basic and acidic residues" evidence="2">
    <location>
        <begin position="1104"/>
        <end position="1118"/>
    </location>
</feature>
<evidence type="ECO:0000256" key="3">
    <source>
        <dbReference type="SAM" id="Phobius"/>
    </source>
</evidence>
<feature type="coiled-coil region" evidence="1">
    <location>
        <begin position="613"/>
        <end position="682"/>
    </location>
</feature>
<dbReference type="PANTHER" id="PTHR43049:SF1">
    <property type="entry name" value="EARLY ENDOSOME ANTIGEN"/>
    <property type="match status" value="1"/>
</dbReference>
<evidence type="ECO:0000259" key="4">
    <source>
        <dbReference type="Pfam" id="PF26581"/>
    </source>
</evidence>
<reference evidence="5 6" key="1">
    <citation type="journal article" date="2014" name="Agronomy (Basel)">
        <title>A Draft Genome Sequence for Ensete ventricosum, the Drought-Tolerant Tree Against Hunger.</title>
        <authorList>
            <person name="Harrison J."/>
            <person name="Moore K.A."/>
            <person name="Paszkiewicz K."/>
            <person name="Jones T."/>
            <person name="Grant M."/>
            <person name="Ambacheew D."/>
            <person name="Muzemil S."/>
            <person name="Studholme D.J."/>
        </authorList>
    </citation>
    <scope>NUCLEOTIDE SEQUENCE [LARGE SCALE GENOMIC DNA]</scope>
</reference>
<feature type="coiled-coil region" evidence="1">
    <location>
        <begin position="494"/>
        <end position="584"/>
    </location>
</feature>
<feature type="domain" description="WIT1/2 N-terminal helical bundle" evidence="4">
    <location>
        <begin position="165"/>
        <end position="295"/>
    </location>
</feature>
<gene>
    <name evidence="5" type="ORF">B296_00041536</name>
</gene>
<protein>
    <recommendedName>
        <fullName evidence="4">WIT1/2 N-terminal helical bundle domain-containing protein</fullName>
    </recommendedName>
</protein>
<evidence type="ECO:0000256" key="1">
    <source>
        <dbReference type="SAM" id="Coils"/>
    </source>
</evidence>
<dbReference type="Proteomes" id="UP000287651">
    <property type="component" value="Unassembled WGS sequence"/>
</dbReference>
<feature type="region of interest" description="Disordered" evidence="2">
    <location>
        <begin position="1082"/>
        <end position="1148"/>
    </location>
</feature>
<sequence>MFNSQVHGGEKEYPIDADLVELVKKEGSNEDYKAAFDEEFIIEKELTDLKESSHMLKPVGELTENSGSNYLGTANSVPNINLLMEKKIKELELQFEAVTGELKLSESEKASLKFEVDRTNEELERMSRHYEELKLEQKIANGLHLETLREASTDKDMKHKGLLDMKEAFTSLSAELNMSKEKIKELEAELVSSAGKVHSLEDLNKNSSSQAELQTKRALQFENMLELAQMKANGMEDQLRKLQNELNGVYIKIADNTKIEEALRTASVELSESKERLKISKSQVADLEHKIVSMDSVIVELNVELNHHKASEEKIKTEVHALENLLSASKEDLKAKLLCLEEVQRRLQDQINERDVVEASLRNQEIHTTDLERNLSDSIKEKETLQSTVSDLNTKLSMNEKSCIRLEAKLQLADQNFSKTESLLSEALSYKEEIEQKLKSVEQLHHESRVALESATNRNLELENSVEARNLGEESIRAQLKESEIRLASAGMWNMELEEQLKVASVKRLDAEKETKELKDKVAEISDSLREMDNESSLLKCRFQGYEDRVGQLESSLSKSFSRNSELENQLNDLVEKCADEERANATHQRSFELEDLIHASRSEAEAGAVKRVGELEQLLEAANVQTEHLEQLLSHTEVKHRDAESESRQRNSKISELTVELEAYQTKVASLDDLLQASKEKEKELTEIINVADKEKGKLEDLSVIQEKYLLEAKNVVQALQNDVKSLKVRVEHVEDNTETSSVQEKELHEKLQKAGEQWEQHVKAAEEVNARNLDLEVLHESLVKESEMELQEAEGNLKQKQYEAKELQEKSKSVEEHSARFKALIAEATEKVASLKADMERNAVKLVALKNNVEELEQKAPDAYLKAEEIFLEKDMLPETNSKLREELETQQLKVNELNALLSSIQAEKAGTTEQLASLVETITNLTGEHSKMLEVHSTTESHLKETELQLLVMIEKLKERYSETTDLKKKLLAVEAQLRAYEEQASESAVVAASHKGELEEALLKLQNLGRLVEQLRGESVELKTENEDLDRRNLSLASDLSAHVTKISEIQIALNAATAERDDTSMQLHSSREAMENLKRQVNSDRESLQSQATDEAMDSETKDEMGVKSRDSELDTSTLSRRNNTKRNEIMHEAPRTASLTQTSHVATELSRAMSFKIIMGAAIMSLIIGVILGKRY</sequence>
<dbReference type="EMBL" id="AMZH03006039">
    <property type="protein sequence ID" value="RRT64824.1"/>
    <property type="molecule type" value="Genomic_DNA"/>
</dbReference>
<dbReference type="AlphaFoldDB" id="A0A426ZLN4"/>
<feature type="compositionally biased region" description="Basic and acidic residues" evidence="2">
    <location>
        <begin position="1131"/>
        <end position="1140"/>
    </location>
</feature>
<feature type="compositionally biased region" description="Basic and acidic residues" evidence="2">
    <location>
        <begin position="1082"/>
        <end position="1092"/>
    </location>
</feature>
<dbReference type="Pfam" id="PF26581">
    <property type="entry name" value="WIT1_2_N"/>
    <property type="match status" value="1"/>
</dbReference>
<feature type="coiled-coil region" evidence="1">
    <location>
        <begin position="711"/>
        <end position="910"/>
    </location>
</feature>
<proteinExistence type="predicted"/>
<dbReference type="PANTHER" id="PTHR43049">
    <property type="entry name" value="EARLY ENDOSOME ANTIGEN"/>
    <property type="match status" value="1"/>
</dbReference>
<accession>A0A426ZLN4</accession>
<dbReference type="InterPro" id="IPR058610">
    <property type="entry name" value="WIT1_2_N"/>
</dbReference>
<evidence type="ECO:0000256" key="2">
    <source>
        <dbReference type="SAM" id="MobiDB-lite"/>
    </source>
</evidence>
<keyword evidence="3" id="KW-0812">Transmembrane</keyword>
<keyword evidence="3" id="KW-0472">Membrane</keyword>
<feature type="coiled-coil region" evidence="1">
    <location>
        <begin position="169"/>
        <end position="290"/>
    </location>
</feature>
<comment type="caution">
    <text evidence="5">The sequence shown here is derived from an EMBL/GenBank/DDBJ whole genome shotgun (WGS) entry which is preliminary data.</text>
</comment>
<keyword evidence="3" id="KW-1133">Transmembrane helix</keyword>
<dbReference type="SUPFAM" id="SSF90257">
    <property type="entry name" value="Myosin rod fragments"/>
    <property type="match status" value="1"/>
</dbReference>
<feature type="coiled-coil region" evidence="1">
    <location>
        <begin position="88"/>
        <end position="136"/>
    </location>
</feature>